<dbReference type="PROSITE" id="PS50928">
    <property type="entry name" value="ABC_TM1"/>
    <property type="match status" value="1"/>
</dbReference>
<reference evidence="9" key="2">
    <citation type="journal article" date="2021" name="PeerJ">
        <title>Extensive microbial diversity within the chicken gut microbiome revealed by metagenomics and culture.</title>
        <authorList>
            <person name="Gilroy R."/>
            <person name="Ravi A."/>
            <person name="Getino M."/>
            <person name="Pursley I."/>
            <person name="Horton D.L."/>
            <person name="Alikhan N.F."/>
            <person name="Baker D."/>
            <person name="Gharbi K."/>
            <person name="Hall N."/>
            <person name="Watson M."/>
            <person name="Adriaenssens E.M."/>
            <person name="Foster-Nyarko E."/>
            <person name="Jarju S."/>
            <person name="Secka A."/>
            <person name="Antonio M."/>
            <person name="Oren A."/>
            <person name="Chaudhuri R.R."/>
            <person name="La Ragione R."/>
            <person name="Hildebrand F."/>
            <person name="Pallen M.J."/>
        </authorList>
    </citation>
    <scope>NUCLEOTIDE SEQUENCE</scope>
    <source>
        <strain evidence="9">ChiSjej1B19-3389</strain>
    </source>
</reference>
<feature type="transmembrane region" description="Helical" evidence="7">
    <location>
        <begin position="140"/>
        <end position="162"/>
    </location>
</feature>
<dbReference type="Pfam" id="PF00528">
    <property type="entry name" value="BPD_transp_1"/>
    <property type="match status" value="1"/>
</dbReference>
<dbReference type="InterPro" id="IPR000515">
    <property type="entry name" value="MetI-like"/>
</dbReference>
<dbReference type="InterPro" id="IPR035906">
    <property type="entry name" value="MetI-like_sf"/>
</dbReference>
<dbReference type="PANTHER" id="PTHR43744">
    <property type="entry name" value="ABC TRANSPORTER PERMEASE PROTEIN MG189-RELATED-RELATED"/>
    <property type="match status" value="1"/>
</dbReference>
<dbReference type="AlphaFoldDB" id="A0A9D1CUX8"/>
<evidence type="ECO:0000256" key="4">
    <source>
        <dbReference type="ARBA" id="ARBA00022692"/>
    </source>
</evidence>
<keyword evidence="6 7" id="KW-0472">Membrane</keyword>
<dbReference type="Proteomes" id="UP000886787">
    <property type="component" value="Unassembled WGS sequence"/>
</dbReference>
<evidence type="ECO:0000256" key="1">
    <source>
        <dbReference type="ARBA" id="ARBA00004651"/>
    </source>
</evidence>
<dbReference type="PANTHER" id="PTHR43744:SF12">
    <property type="entry name" value="ABC TRANSPORTER PERMEASE PROTEIN MG189-RELATED"/>
    <property type="match status" value="1"/>
</dbReference>
<keyword evidence="2 7" id="KW-0813">Transport</keyword>
<dbReference type="EMBL" id="DVFW01000048">
    <property type="protein sequence ID" value="HIQ81397.1"/>
    <property type="molecule type" value="Genomic_DNA"/>
</dbReference>
<evidence type="ECO:0000256" key="5">
    <source>
        <dbReference type="ARBA" id="ARBA00022989"/>
    </source>
</evidence>
<evidence type="ECO:0000256" key="3">
    <source>
        <dbReference type="ARBA" id="ARBA00022475"/>
    </source>
</evidence>
<evidence type="ECO:0000256" key="6">
    <source>
        <dbReference type="ARBA" id="ARBA00023136"/>
    </source>
</evidence>
<dbReference type="CDD" id="cd06261">
    <property type="entry name" value="TM_PBP2"/>
    <property type="match status" value="1"/>
</dbReference>
<dbReference type="SUPFAM" id="SSF161098">
    <property type="entry name" value="MetI-like"/>
    <property type="match status" value="1"/>
</dbReference>
<evidence type="ECO:0000256" key="2">
    <source>
        <dbReference type="ARBA" id="ARBA00022448"/>
    </source>
</evidence>
<feature type="transmembrane region" description="Helical" evidence="7">
    <location>
        <begin position="12"/>
        <end position="33"/>
    </location>
</feature>
<dbReference type="GO" id="GO:0005886">
    <property type="term" value="C:plasma membrane"/>
    <property type="evidence" value="ECO:0007669"/>
    <property type="project" value="UniProtKB-SubCell"/>
</dbReference>
<evidence type="ECO:0000259" key="8">
    <source>
        <dbReference type="PROSITE" id="PS50928"/>
    </source>
</evidence>
<comment type="caution">
    <text evidence="9">The sequence shown here is derived from an EMBL/GenBank/DDBJ whole genome shotgun (WGS) entry which is preliminary data.</text>
</comment>
<organism evidence="9 10">
    <name type="scientific">Candidatus Scatavimonas merdigallinarum</name>
    <dbReference type="NCBI Taxonomy" id="2840914"/>
    <lineage>
        <taxon>Bacteria</taxon>
        <taxon>Bacillati</taxon>
        <taxon>Bacillota</taxon>
        <taxon>Clostridia</taxon>
        <taxon>Eubacteriales</taxon>
        <taxon>Oscillospiraceae</taxon>
        <taxon>Oscillospiraceae incertae sedis</taxon>
        <taxon>Candidatus Scatavimonas</taxon>
    </lineage>
</organism>
<feature type="domain" description="ABC transmembrane type-1" evidence="8">
    <location>
        <begin position="71"/>
        <end position="262"/>
    </location>
</feature>
<feature type="transmembrane region" description="Helical" evidence="7">
    <location>
        <begin position="241"/>
        <end position="261"/>
    </location>
</feature>
<comment type="subcellular location">
    <subcellularLocation>
        <location evidence="1 7">Cell membrane</location>
        <topology evidence="1 7">Multi-pass membrane protein</topology>
    </subcellularLocation>
</comment>
<dbReference type="GO" id="GO:0055085">
    <property type="term" value="P:transmembrane transport"/>
    <property type="evidence" value="ECO:0007669"/>
    <property type="project" value="InterPro"/>
</dbReference>
<keyword evidence="5 7" id="KW-1133">Transmembrane helix</keyword>
<evidence type="ECO:0000313" key="10">
    <source>
        <dbReference type="Proteomes" id="UP000886787"/>
    </source>
</evidence>
<protein>
    <submittedName>
        <fullName evidence="9">Carbohydrate ABC transporter permease</fullName>
    </submittedName>
</protein>
<evidence type="ECO:0000313" key="9">
    <source>
        <dbReference type="EMBL" id="HIQ81397.1"/>
    </source>
</evidence>
<gene>
    <name evidence="9" type="ORF">IAD32_08995</name>
</gene>
<comment type="similarity">
    <text evidence="7">Belongs to the binding-protein-dependent transport system permease family.</text>
</comment>
<evidence type="ECO:0000256" key="7">
    <source>
        <dbReference type="RuleBase" id="RU363032"/>
    </source>
</evidence>
<accession>A0A9D1CUX8</accession>
<reference evidence="9" key="1">
    <citation type="submission" date="2020-10" db="EMBL/GenBank/DDBJ databases">
        <authorList>
            <person name="Gilroy R."/>
        </authorList>
    </citation>
    <scope>NUCLEOTIDE SEQUENCE</scope>
    <source>
        <strain evidence="9">ChiSjej1B19-3389</strain>
    </source>
</reference>
<feature type="transmembrane region" description="Helical" evidence="7">
    <location>
        <begin position="70"/>
        <end position="94"/>
    </location>
</feature>
<keyword evidence="4 7" id="KW-0812">Transmembrane</keyword>
<name>A0A9D1CUX8_9FIRM</name>
<feature type="transmembrane region" description="Helical" evidence="7">
    <location>
        <begin position="106"/>
        <end position="128"/>
    </location>
</feature>
<keyword evidence="3" id="KW-1003">Cell membrane</keyword>
<proteinExistence type="inferred from homology"/>
<feature type="transmembrane region" description="Helical" evidence="7">
    <location>
        <begin position="183"/>
        <end position="205"/>
    </location>
</feature>
<sequence length="277" mass="30784">MKRKRFRLSSLFKGLCLLIVLAVCVIPFLFMIITSLKSSQDLYSIPVYQLPEVFHFENYAEVLSGNFFQYLLNSLIVVAISVVLVLLVSAMASFSLIRVGFKGASGALGLIIAGMAIPVHVAIVPLFLMSVETNVYDTLFALIGPYVAFAIPMSIFILSDFMRTVPKEMEEAARIDGCPLYKIFFKIFLPLTSPALVTLAIYNAVQLWGEFLFALVLTQDIASRTLPLGIWEFKGVHQANIPMIMTFLTLSSLPLFIVYIAGQERMIKGMMVGSVKE</sequence>
<dbReference type="Gene3D" id="1.10.3720.10">
    <property type="entry name" value="MetI-like"/>
    <property type="match status" value="1"/>
</dbReference>